<keyword evidence="10" id="KW-1185">Reference proteome</keyword>
<dbReference type="Gene3D" id="1.10.287.460">
    <property type="entry name" value="Peptidyl-prolyl cis-trans isomerase, FKBP-type, N-terminal domain"/>
    <property type="match status" value="1"/>
</dbReference>
<comment type="catalytic activity">
    <reaction evidence="1 6 7">
        <text>[protein]-peptidylproline (omega=180) = [protein]-peptidylproline (omega=0)</text>
        <dbReference type="Rhea" id="RHEA:16237"/>
        <dbReference type="Rhea" id="RHEA-COMP:10747"/>
        <dbReference type="Rhea" id="RHEA-COMP:10748"/>
        <dbReference type="ChEBI" id="CHEBI:83833"/>
        <dbReference type="ChEBI" id="CHEBI:83834"/>
        <dbReference type="EC" id="5.2.1.8"/>
    </reaction>
</comment>
<proteinExistence type="inferred from homology"/>
<protein>
    <recommendedName>
        <fullName evidence="7">Peptidyl-prolyl cis-trans isomerase</fullName>
        <ecNumber evidence="7">5.2.1.8</ecNumber>
    </recommendedName>
</protein>
<dbReference type="InterPro" id="IPR001179">
    <property type="entry name" value="PPIase_FKBP_dom"/>
</dbReference>
<evidence type="ECO:0000256" key="7">
    <source>
        <dbReference type="RuleBase" id="RU003915"/>
    </source>
</evidence>
<sequence length="214" mass="23399">MTRLPEVELATDEQKVSYGFGLQFGDQLRRNAFDGLDLDAVIAGMRHWFEHRRAQLSDAELNPSYQVVQERQQALAAELASKRQALAGQFMQANAQREEVTVTDSGLQYEVLARGSGESPGPASTVLTHYHGTFVDGRVFDSSVDRGEPAEFGVNQVIPGWTEALQMMSVGDKWRIACPPQLAYGEQGAGDAIPPNTALVFDIHLIAIKDQAGP</sequence>
<accession>A0A3L7DXL5</accession>
<dbReference type="Gene3D" id="3.10.50.40">
    <property type="match status" value="1"/>
</dbReference>
<dbReference type="InterPro" id="IPR000774">
    <property type="entry name" value="PPIase_FKBP_N"/>
</dbReference>
<dbReference type="InterPro" id="IPR036944">
    <property type="entry name" value="PPIase_FKBP_N_sf"/>
</dbReference>
<organism evidence="9 10">
    <name type="scientific">Seongchinamella sediminis</name>
    <dbReference type="NCBI Taxonomy" id="2283635"/>
    <lineage>
        <taxon>Bacteria</taxon>
        <taxon>Pseudomonadati</taxon>
        <taxon>Pseudomonadota</taxon>
        <taxon>Gammaproteobacteria</taxon>
        <taxon>Cellvibrionales</taxon>
        <taxon>Halieaceae</taxon>
        <taxon>Seongchinamella</taxon>
    </lineage>
</organism>
<evidence type="ECO:0000256" key="2">
    <source>
        <dbReference type="ARBA" id="ARBA00006577"/>
    </source>
</evidence>
<keyword evidence="4 6" id="KW-0697">Rotamase</keyword>
<evidence type="ECO:0000313" key="9">
    <source>
        <dbReference type="EMBL" id="RLQ22318.1"/>
    </source>
</evidence>
<dbReference type="AlphaFoldDB" id="A0A3L7DXL5"/>
<dbReference type="PANTHER" id="PTHR43811:SF23">
    <property type="entry name" value="FKBP-TYPE 22 KDA PEPTIDYL-PROLYL CIS-TRANS ISOMERASE"/>
    <property type="match status" value="1"/>
</dbReference>
<dbReference type="Pfam" id="PF01346">
    <property type="entry name" value="FKBP_N"/>
    <property type="match status" value="1"/>
</dbReference>
<dbReference type="InterPro" id="IPR046357">
    <property type="entry name" value="PPIase_dom_sf"/>
</dbReference>
<dbReference type="EC" id="5.2.1.8" evidence="7"/>
<evidence type="ECO:0000256" key="3">
    <source>
        <dbReference type="ARBA" id="ARBA00022729"/>
    </source>
</evidence>
<dbReference type="PANTHER" id="PTHR43811">
    <property type="entry name" value="FKBP-TYPE PEPTIDYL-PROLYL CIS-TRANS ISOMERASE FKPA"/>
    <property type="match status" value="1"/>
</dbReference>
<feature type="domain" description="PPIase FKBP-type" evidence="8">
    <location>
        <begin position="123"/>
        <end position="209"/>
    </location>
</feature>
<dbReference type="FunFam" id="3.10.50.40:FF:000045">
    <property type="entry name" value="Peptidyl-prolyl cis-trans isomerase"/>
    <property type="match status" value="1"/>
</dbReference>
<evidence type="ECO:0000256" key="5">
    <source>
        <dbReference type="ARBA" id="ARBA00023235"/>
    </source>
</evidence>
<dbReference type="PROSITE" id="PS50059">
    <property type="entry name" value="FKBP_PPIASE"/>
    <property type="match status" value="1"/>
</dbReference>
<dbReference type="GO" id="GO:0006457">
    <property type="term" value="P:protein folding"/>
    <property type="evidence" value="ECO:0007669"/>
    <property type="project" value="InterPro"/>
</dbReference>
<evidence type="ECO:0000313" key="10">
    <source>
        <dbReference type="Proteomes" id="UP000265509"/>
    </source>
</evidence>
<comment type="caution">
    <text evidence="9">The sequence shown here is derived from an EMBL/GenBank/DDBJ whole genome shotgun (WGS) entry which is preliminary data.</text>
</comment>
<gene>
    <name evidence="9" type="ORF">DWB85_08545</name>
</gene>
<keyword evidence="5 6" id="KW-0413">Isomerase</keyword>
<dbReference type="EMBL" id="QRAN01000007">
    <property type="protein sequence ID" value="RLQ22318.1"/>
    <property type="molecule type" value="Genomic_DNA"/>
</dbReference>
<comment type="similarity">
    <text evidence="2 7">Belongs to the FKBP-type PPIase family.</text>
</comment>
<evidence type="ECO:0000256" key="1">
    <source>
        <dbReference type="ARBA" id="ARBA00000971"/>
    </source>
</evidence>
<dbReference type="OrthoDB" id="9814548at2"/>
<dbReference type="Pfam" id="PF00254">
    <property type="entry name" value="FKBP_C"/>
    <property type="match status" value="1"/>
</dbReference>
<dbReference type="GO" id="GO:0003755">
    <property type="term" value="F:peptidyl-prolyl cis-trans isomerase activity"/>
    <property type="evidence" value="ECO:0007669"/>
    <property type="project" value="UniProtKB-UniRule"/>
</dbReference>
<evidence type="ECO:0000259" key="8">
    <source>
        <dbReference type="PROSITE" id="PS50059"/>
    </source>
</evidence>
<evidence type="ECO:0000256" key="4">
    <source>
        <dbReference type="ARBA" id="ARBA00023110"/>
    </source>
</evidence>
<dbReference type="RefSeq" id="WP_117953791.1">
    <property type="nucleotide sequence ID" value="NZ_QRAN01000007.1"/>
</dbReference>
<keyword evidence="3" id="KW-0732">Signal</keyword>
<dbReference type="Proteomes" id="UP000265509">
    <property type="component" value="Unassembled WGS sequence"/>
</dbReference>
<evidence type="ECO:0000256" key="6">
    <source>
        <dbReference type="PROSITE-ProRule" id="PRU00277"/>
    </source>
</evidence>
<dbReference type="SUPFAM" id="SSF54534">
    <property type="entry name" value="FKBP-like"/>
    <property type="match status" value="1"/>
</dbReference>
<name>A0A3L7DXL5_9GAMM</name>
<reference evidence="9 10" key="1">
    <citation type="submission" date="2018-07" db="EMBL/GenBank/DDBJ databases">
        <title>Halioglobus sp. genome submission.</title>
        <authorList>
            <person name="Ye M.-Q."/>
            <person name="Du Z.-J."/>
        </authorList>
    </citation>
    <scope>NUCLEOTIDE SEQUENCE [LARGE SCALE GENOMIC DNA]</scope>
    <source>
        <strain evidence="9 10">U0301</strain>
    </source>
</reference>